<feature type="compositionally biased region" description="Basic and acidic residues" evidence="1">
    <location>
        <begin position="164"/>
        <end position="175"/>
    </location>
</feature>
<protein>
    <submittedName>
        <fullName evidence="2">Uncharacterized protein</fullName>
    </submittedName>
</protein>
<evidence type="ECO:0000313" key="2">
    <source>
        <dbReference type="EMBL" id="GAA4389769.1"/>
    </source>
</evidence>
<feature type="region of interest" description="Disordered" evidence="1">
    <location>
        <begin position="146"/>
        <end position="193"/>
    </location>
</feature>
<dbReference type="RefSeq" id="WP_159901571.1">
    <property type="nucleotide sequence ID" value="NZ_BAABFX010000010.1"/>
</dbReference>
<reference evidence="3" key="1">
    <citation type="journal article" date="2019" name="Int. J. Syst. Evol. Microbiol.">
        <title>The Global Catalogue of Microorganisms (GCM) 10K type strain sequencing project: providing services to taxonomists for standard genome sequencing and annotation.</title>
        <authorList>
            <consortium name="The Broad Institute Genomics Platform"/>
            <consortium name="The Broad Institute Genome Sequencing Center for Infectious Disease"/>
            <person name="Wu L."/>
            <person name="Ma J."/>
        </authorList>
    </citation>
    <scope>NUCLEOTIDE SEQUENCE [LARGE SCALE GENOMIC DNA]</scope>
    <source>
        <strain evidence="3">JCM 17738</strain>
    </source>
</reference>
<name>A0ABP8JF69_9MICO</name>
<keyword evidence="3" id="KW-1185">Reference proteome</keyword>
<evidence type="ECO:0000313" key="3">
    <source>
        <dbReference type="Proteomes" id="UP001500390"/>
    </source>
</evidence>
<gene>
    <name evidence="2" type="ORF">GCM10023153_06330</name>
</gene>
<sequence length="343" mass="37160">MEIPQYWATASGFSPHLGAEGGELVVWGWSQTSEFDAQGVARSRLAEALERVAVEGGLPDGRGYYPRMPLREPILEEVASSSGHRLGVVTRNRMGCEVLCSDVLFIADVDVPELGGEGDAGGGDTASDGVGGASVGGGFLTRLWRVVSGGPEPTPMTTSPQDPRPQDPRPQDRPASEVVRAADLPAPTDQESVERRACEPVWAFAQRHPELGVRVYRTAAGLRVIVTGAQAPPMSPRARDLLTELSSDPLYVELCATHDSYRARLTPKPFRVDWGAPSWRWPFADERARQGHEEWLAQYRQKCDGYAVCRLVSASGAIPTVDEQRLIALHDARCRVGSGLPLA</sequence>
<proteinExistence type="predicted"/>
<accession>A0ABP8JF69</accession>
<dbReference type="Proteomes" id="UP001500390">
    <property type="component" value="Unassembled WGS sequence"/>
</dbReference>
<evidence type="ECO:0000256" key="1">
    <source>
        <dbReference type="SAM" id="MobiDB-lite"/>
    </source>
</evidence>
<comment type="caution">
    <text evidence="2">The sequence shown here is derived from an EMBL/GenBank/DDBJ whole genome shotgun (WGS) entry which is preliminary data.</text>
</comment>
<organism evidence="2 3">
    <name type="scientific">Ornithinibacter aureus</name>
    <dbReference type="NCBI Taxonomy" id="622664"/>
    <lineage>
        <taxon>Bacteria</taxon>
        <taxon>Bacillati</taxon>
        <taxon>Actinomycetota</taxon>
        <taxon>Actinomycetes</taxon>
        <taxon>Micrococcales</taxon>
        <taxon>Intrasporangiaceae</taxon>
        <taxon>Ornithinibacter</taxon>
    </lineage>
</organism>
<dbReference type="EMBL" id="BAABFX010000010">
    <property type="protein sequence ID" value="GAA4389769.1"/>
    <property type="molecule type" value="Genomic_DNA"/>
</dbReference>